<keyword evidence="2" id="KW-1133">Transmembrane helix</keyword>
<evidence type="ECO:0000313" key="4">
    <source>
        <dbReference type="Proteomes" id="UP000321764"/>
    </source>
</evidence>
<gene>
    <name evidence="3" type="ORF">FME95_10780</name>
</gene>
<comment type="caution">
    <text evidence="3">The sequence shown here is derived from an EMBL/GenBank/DDBJ whole genome shotgun (WGS) entry which is preliminary data.</text>
</comment>
<dbReference type="RefSeq" id="WP_147714499.1">
    <property type="nucleotide sequence ID" value="NZ_VKAD01000002.1"/>
</dbReference>
<keyword evidence="2" id="KW-0472">Membrane</keyword>
<feature type="coiled-coil region" evidence="1">
    <location>
        <begin position="198"/>
        <end position="301"/>
    </location>
</feature>
<evidence type="ECO:0000256" key="2">
    <source>
        <dbReference type="SAM" id="Phobius"/>
    </source>
</evidence>
<feature type="transmembrane region" description="Helical" evidence="2">
    <location>
        <begin position="136"/>
        <end position="161"/>
    </location>
</feature>
<feature type="transmembrane region" description="Helical" evidence="2">
    <location>
        <begin position="110"/>
        <end position="130"/>
    </location>
</feature>
<dbReference type="AlphaFoldDB" id="A0A5C8Z174"/>
<keyword evidence="1" id="KW-0175">Coiled coil</keyword>
<dbReference type="Proteomes" id="UP000321764">
    <property type="component" value="Unassembled WGS sequence"/>
</dbReference>
<evidence type="ECO:0000313" key="3">
    <source>
        <dbReference type="EMBL" id="TXR51902.1"/>
    </source>
</evidence>
<evidence type="ECO:0000256" key="1">
    <source>
        <dbReference type="SAM" id="Coils"/>
    </source>
</evidence>
<name>A0A5C8Z174_9GAMM</name>
<feature type="transmembrane region" description="Helical" evidence="2">
    <location>
        <begin position="7"/>
        <end position="25"/>
    </location>
</feature>
<reference evidence="3 4" key="1">
    <citation type="submission" date="2019-07" db="EMBL/GenBank/DDBJ databases">
        <title>Reinekea sp. strain SSH23 genome sequencing and assembly.</title>
        <authorList>
            <person name="Kim I."/>
        </authorList>
    </citation>
    <scope>NUCLEOTIDE SEQUENCE [LARGE SCALE GENOMIC DNA]</scope>
    <source>
        <strain evidence="3 4">SSH23</strain>
    </source>
</reference>
<proteinExistence type="predicted"/>
<protein>
    <submittedName>
        <fullName evidence="3">Uncharacterized protein</fullName>
    </submittedName>
</protein>
<accession>A0A5C8Z174</accession>
<feature type="transmembrane region" description="Helical" evidence="2">
    <location>
        <begin position="344"/>
        <end position="367"/>
    </location>
</feature>
<keyword evidence="4" id="KW-1185">Reference proteome</keyword>
<dbReference type="EMBL" id="VKAD01000002">
    <property type="protein sequence ID" value="TXR51902.1"/>
    <property type="molecule type" value="Genomic_DNA"/>
</dbReference>
<keyword evidence="2" id="KW-0812">Transmembrane</keyword>
<dbReference type="OrthoDB" id="5293851at2"/>
<sequence length="371" mass="41989">MQNKIGFRHFLALSFIVALAWFGFLDRYAEYYINGSLATSTVSFGIARLFNATVSVLSSITLNVPVVGSVQIGELLDPLNDLVEDFSTVMKYAISSLLIQKFLVEISQTLHFKIFLTLTAVAYFFSGRYWPNRRQLAYRAFVLACACKFSIVLVALASSWVDAAFVEDKIEQANNSLEAFPIRAQELDQLLDLNVEIREQVERDIVVHENNKVSLLNEKLLLLEKISPLKKQLASVEQQLAAENEKEGLINSLVNKNEQQLALKTEARELNKSLAQLNSQIANLDRLVQNIDVDILRLERRLNSDVGTFESLMGGFDHVTEAAKSKITRYVDTLNNSIETFLNLMALFVLKTIVLPLLFLLVLYLSFKKLW</sequence>
<organism evidence="3 4">
    <name type="scientific">Reinekea thalattae</name>
    <dbReference type="NCBI Taxonomy" id="2593301"/>
    <lineage>
        <taxon>Bacteria</taxon>
        <taxon>Pseudomonadati</taxon>
        <taxon>Pseudomonadota</taxon>
        <taxon>Gammaproteobacteria</taxon>
        <taxon>Oceanospirillales</taxon>
        <taxon>Saccharospirillaceae</taxon>
        <taxon>Reinekea</taxon>
    </lineage>
</organism>